<keyword evidence="5" id="KW-1185">Reference proteome</keyword>
<dbReference type="Proteomes" id="UP000199071">
    <property type="component" value="Unassembled WGS sequence"/>
</dbReference>
<dbReference type="EMBL" id="FMXQ01000006">
    <property type="protein sequence ID" value="SDB39465.1"/>
    <property type="molecule type" value="Genomic_DNA"/>
</dbReference>
<dbReference type="AlphaFoldDB" id="A0A1G6D3E0"/>
<dbReference type="OrthoDB" id="9810784at2"/>
<sequence length="245" mass="26086">MGTMLRLTAATLVATALFSQSAAADFELGFYGGWNGSFDSDAQFRRGDTNFTMHSVPWEGLSFDFQGGAPYYGARATYWPDAAPDWGIMLDYTHAKVRAEGSAKVKTSGKYMGAPAPNKMRVSDAFNRFEFTDGLNMMTLNAVRKLPPLGAARPYVGAGIGLAQPHVEVTGPGFPKTFEYQVTGVAAQVLAGISVPVGERVSLFGEYKLSYAGVDADLAKGGRLSTSVWTNHLLVGASLRFGGGS</sequence>
<dbReference type="InterPro" id="IPR027385">
    <property type="entry name" value="Beta-barrel_OMP"/>
</dbReference>
<proteinExistence type="predicted"/>
<evidence type="ECO:0000256" key="1">
    <source>
        <dbReference type="ARBA" id="ARBA00022729"/>
    </source>
</evidence>
<feature type="domain" description="Outer membrane protein beta-barrel" evidence="3">
    <location>
        <begin position="11"/>
        <end position="241"/>
    </location>
</feature>
<evidence type="ECO:0000313" key="4">
    <source>
        <dbReference type="EMBL" id="SDB39465.1"/>
    </source>
</evidence>
<keyword evidence="1 2" id="KW-0732">Signal</keyword>
<dbReference type="InterPro" id="IPR011250">
    <property type="entry name" value="OMP/PagP_B-barrel"/>
</dbReference>
<reference evidence="4 5" key="1">
    <citation type="submission" date="2016-10" db="EMBL/GenBank/DDBJ databases">
        <authorList>
            <person name="de Groot N.N."/>
        </authorList>
    </citation>
    <scope>NUCLEOTIDE SEQUENCE [LARGE SCALE GENOMIC DNA]</scope>
    <source>
        <strain evidence="4 5">ATCC 35022</strain>
    </source>
</reference>
<evidence type="ECO:0000256" key="2">
    <source>
        <dbReference type="SAM" id="SignalP"/>
    </source>
</evidence>
<name>A0A1G6D3E0_9HYPH</name>
<accession>A0A1G6D3E0</accession>
<feature type="signal peptide" evidence="2">
    <location>
        <begin position="1"/>
        <end position="24"/>
    </location>
</feature>
<protein>
    <submittedName>
        <fullName evidence="4">Lipid A oxidase</fullName>
    </submittedName>
</protein>
<organism evidence="4 5">
    <name type="scientific">Bauldia litoralis</name>
    <dbReference type="NCBI Taxonomy" id="665467"/>
    <lineage>
        <taxon>Bacteria</taxon>
        <taxon>Pseudomonadati</taxon>
        <taxon>Pseudomonadota</taxon>
        <taxon>Alphaproteobacteria</taxon>
        <taxon>Hyphomicrobiales</taxon>
        <taxon>Kaistiaceae</taxon>
        <taxon>Bauldia</taxon>
    </lineage>
</organism>
<dbReference type="Pfam" id="PF13505">
    <property type="entry name" value="OMP_b-brl"/>
    <property type="match status" value="1"/>
</dbReference>
<dbReference type="STRING" id="665467.SAMN02982931_02943"/>
<evidence type="ECO:0000259" key="3">
    <source>
        <dbReference type="Pfam" id="PF13505"/>
    </source>
</evidence>
<dbReference type="SUPFAM" id="SSF56925">
    <property type="entry name" value="OMPA-like"/>
    <property type="match status" value="1"/>
</dbReference>
<evidence type="ECO:0000313" key="5">
    <source>
        <dbReference type="Proteomes" id="UP000199071"/>
    </source>
</evidence>
<dbReference type="Gene3D" id="2.40.160.20">
    <property type="match status" value="1"/>
</dbReference>
<gene>
    <name evidence="4" type="ORF">SAMN02982931_02943</name>
</gene>
<dbReference type="RefSeq" id="WP_090877276.1">
    <property type="nucleotide sequence ID" value="NZ_FMXQ01000006.1"/>
</dbReference>
<feature type="chain" id="PRO_5011443298" evidence="2">
    <location>
        <begin position="25"/>
        <end position="245"/>
    </location>
</feature>